<reference evidence="4" key="1">
    <citation type="journal article" date="2023" name="Mol. Phylogenet. Evol.">
        <title>Genome-scale phylogeny and comparative genomics of the fungal order Sordariales.</title>
        <authorList>
            <person name="Hensen N."/>
            <person name="Bonometti L."/>
            <person name="Westerberg I."/>
            <person name="Brannstrom I.O."/>
            <person name="Guillou S."/>
            <person name="Cros-Aarteil S."/>
            <person name="Calhoun S."/>
            <person name="Haridas S."/>
            <person name="Kuo A."/>
            <person name="Mondo S."/>
            <person name="Pangilinan J."/>
            <person name="Riley R."/>
            <person name="LaButti K."/>
            <person name="Andreopoulos B."/>
            <person name="Lipzen A."/>
            <person name="Chen C."/>
            <person name="Yan M."/>
            <person name="Daum C."/>
            <person name="Ng V."/>
            <person name="Clum A."/>
            <person name="Steindorff A."/>
            <person name="Ohm R.A."/>
            <person name="Martin F."/>
            <person name="Silar P."/>
            <person name="Natvig D.O."/>
            <person name="Lalanne C."/>
            <person name="Gautier V."/>
            <person name="Ament-Velasquez S.L."/>
            <person name="Kruys A."/>
            <person name="Hutchinson M.I."/>
            <person name="Powell A.J."/>
            <person name="Barry K."/>
            <person name="Miller A.N."/>
            <person name="Grigoriev I.V."/>
            <person name="Debuchy R."/>
            <person name="Gladieux P."/>
            <person name="Hiltunen Thoren M."/>
            <person name="Johannesson H."/>
        </authorList>
    </citation>
    <scope>NUCLEOTIDE SEQUENCE</scope>
    <source>
        <strain evidence="4">CBS 892.96</strain>
    </source>
</reference>
<dbReference type="Pfam" id="PF05368">
    <property type="entry name" value="NmrA"/>
    <property type="match status" value="1"/>
</dbReference>
<accession>A0AAN7A677</accession>
<dbReference type="InterPro" id="IPR036291">
    <property type="entry name" value="NAD(P)-bd_dom_sf"/>
</dbReference>
<dbReference type="Proteomes" id="UP001302321">
    <property type="component" value="Unassembled WGS sequence"/>
</dbReference>
<feature type="domain" description="NmrA-like" evidence="3">
    <location>
        <begin position="12"/>
        <end position="335"/>
    </location>
</feature>
<dbReference type="InterPro" id="IPR051164">
    <property type="entry name" value="NmrA-like_oxidored"/>
</dbReference>
<dbReference type="PANTHER" id="PTHR42748">
    <property type="entry name" value="NITROGEN METABOLITE REPRESSION PROTEIN NMRA FAMILY MEMBER"/>
    <property type="match status" value="1"/>
</dbReference>
<reference evidence="4" key="2">
    <citation type="submission" date="2023-05" db="EMBL/GenBank/DDBJ databases">
        <authorList>
            <consortium name="Lawrence Berkeley National Laboratory"/>
            <person name="Steindorff A."/>
            <person name="Hensen N."/>
            <person name="Bonometti L."/>
            <person name="Westerberg I."/>
            <person name="Brannstrom I.O."/>
            <person name="Guillou S."/>
            <person name="Cros-Aarteil S."/>
            <person name="Calhoun S."/>
            <person name="Haridas S."/>
            <person name="Kuo A."/>
            <person name="Mondo S."/>
            <person name="Pangilinan J."/>
            <person name="Riley R."/>
            <person name="Labutti K."/>
            <person name="Andreopoulos B."/>
            <person name="Lipzen A."/>
            <person name="Chen C."/>
            <person name="Yanf M."/>
            <person name="Daum C."/>
            <person name="Ng V."/>
            <person name="Clum A."/>
            <person name="Ohm R."/>
            <person name="Martin F."/>
            <person name="Silar P."/>
            <person name="Natvig D."/>
            <person name="Lalanne C."/>
            <person name="Gautier V."/>
            <person name="Ament-Velasquez S.L."/>
            <person name="Kruys A."/>
            <person name="Hutchinson M.I."/>
            <person name="Powell A.J."/>
            <person name="Barry K."/>
            <person name="Miller A.N."/>
            <person name="Grigoriev I.V."/>
            <person name="Debuchy R."/>
            <person name="Gladieux P."/>
            <person name="Thoren M.H."/>
            <person name="Johannesson H."/>
        </authorList>
    </citation>
    <scope>NUCLEOTIDE SEQUENCE</scope>
    <source>
        <strain evidence="4">CBS 892.96</strain>
    </source>
</reference>
<dbReference type="PANTHER" id="PTHR42748:SF7">
    <property type="entry name" value="NMRA LIKE REDOX SENSOR 1-RELATED"/>
    <property type="match status" value="1"/>
</dbReference>
<proteinExistence type="inferred from homology"/>
<organism evidence="4 5">
    <name type="scientific">Triangularia setosa</name>
    <dbReference type="NCBI Taxonomy" id="2587417"/>
    <lineage>
        <taxon>Eukaryota</taxon>
        <taxon>Fungi</taxon>
        <taxon>Dikarya</taxon>
        <taxon>Ascomycota</taxon>
        <taxon>Pezizomycotina</taxon>
        <taxon>Sordariomycetes</taxon>
        <taxon>Sordariomycetidae</taxon>
        <taxon>Sordariales</taxon>
        <taxon>Podosporaceae</taxon>
        <taxon>Triangularia</taxon>
    </lineage>
</organism>
<protein>
    <recommendedName>
        <fullName evidence="3">NmrA-like domain-containing protein</fullName>
    </recommendedName>
</protein>
<dbReference type="GO" id="GO:0005634">
    <property type="term" value="C:nucleus"/>
    <property type="evidence" value="ECO:0007669"/>
    <property type="project" value="TreeGrafter"/>
</dbReference>
<keyword evidence="5" id="KW-1185">Reference proteome</keyword>
<name>A0AAN7A677_9PEZI</name>
<comment type="caution">
    <text evidence="4">The sequence shown here is derived from an EMBL/GenBank/DDBJ whole genome shotgun (WGS) entry which is preliminary data.</text>
</comment>
<dbReference type="Gene3D" id="3.40.50.720">
    <property type="entry name" value="NAD(P)-binding Rossmann-like Domain"/>
    <property type="match status" value="1"/>
</dbReference>
<sequence length="379" mass="41331">MTMTTTTTTPETKTVLVIGATGKQGRAFIRSLLFPPSTSTPSSPTTITPPPTKSENWHILALTRDASALPAQALLGEAKQHNATSKISLVEACLNTPSTLRAVFESHPNIYSVFVVLAYPGLGTPVIAQKEKAQGTLIADLAVEFGVKLFVYSSTIPIGPDPSDGIDESRKQKREVEHYIEDLGKKNPELKWIVIRPGFFYENLEGVFGAIGATMYRDGLKKETTLTMVASEDLGRVVAGLLQNPEPYINKFLCVTSGPMTMREVLDAHKRATGKPMPAAPGFLGWILLKINKGAQDLVREAEINHANRTSGRLPTFEEEVERAKSVCELQTYEQWKRALVSGECGVDELARSGSTDGRRASTSSWNNLSLMKLLTGRS</sequence>
<evidence type="ECO:0000313" key="5">
    <source>
        <dbReference type="Proteomes" id="UP001302321"/>
    </source>
</evidence>
<evidence type="ECO:0000313" key="4">
    <source>
        <dbReference type="EMBL" id="KAK4176781.1"/>
    </source>
</evidence>
<dbReference type="SUPFAM" id="SSF51735">
    <property type="entry name" value="NAD(P)-binding Rossmann-fold domains"/>
    <property type="match status" value="1"/>
</dbReference>
<dbReference type="AlphaFoldDB" id="A0AAN7A677"/>
<evidence type="ECO:0000256" key="2">
    <source>
        <dbReference type="ARBA" id="ARBA00022857"/>
    </source>
</evidence>
<dbReference type="InterPro" id="IPR008030">
    <property type="entry name" value="NmrA-like"/>
</dbReference>
<evidence type="ECO:0000256" key="1">
    <source>
        <dbReference type="ARBA" id="ARBA00006328"/>
    </source>
</evidence>
<comment type="similarity">
    <text evidence="1">Belongs to the NmrA-type oxidoreductase family.</text>
</comment>
<keyword evidence="2" id="KW-0521">NADP</keyword>
<evidence type="ECO:0000259" key="3">
    <source>
        <dbReference type="Pfam" id="PF05368"/>
    </source>
</evidence>
<dbReference type="EMBL" id="MU866185">
    <property type="protein sequence ID" value="KAK4176781.1"/>
    <property type="molecule type" value="Genomic_DNA"/>
</dbReference>
<gene>
    <name evidence="4" type="ORF">QBC36DRAFT_238145</name>
</gene>